<evidence type="ECO:0000313" key="2">
    <source>
        <dbReference type="Proteomes" id="UP000015103"/>
    </source>
</evidence>
<dbReference type="EnsemblMetazoa" id="RPRC008262-RA">
    <property type="protein sequence ID" value="RPRC008262-PA"/>
    <property type="gene ID" value="RPRC008262"/>
</dbReference>
<dbReference type="VEuPathDB" id="VectorBase:RPRC008262"/>
<protein>
    <submittedName>
        <fullName evidence="1">Uncharacterized protein</fullName>
    </submittedName>
</protein>
<accession>T1HW42</accession>
<dbReference type="Proteomes" id="UP000015103">
    <property type="component" value="Unassembled WGS sequence"/>
</dbReference>
<dbReference type="HOGENOM" id="CLU_2402413_0_0_1"/>
<reference evidence="1" key="1">
    <citation type="submission" date="2015-05" db="UniProtKB">
        <authorList>
            <consortium name="EnsemblMetazoa"/>
        </authorList>
    </citation>
    <scope>IDENTIFICATION</scope>
</reference>
<dbReference type="EMBL" id="ACPB03017102">
    <property type="status" value="NOT_ANNOTATED_CDS"/>
    <property type="molecule type" value="Genomic_DNA"/>
</dbReference>
<proteinExistence type="predicted"/>
<dbReference type="InParanoid" id="T1HW42"/>
<organism evidence="1 2">
    <name type="scientific">Rhodnius prolixus</name>
    <name type="common">Triatomid bug</name>
    <dbReference type="NCBI Taxonomy" id="13249"/>
    <lineage>
        <taxon>Eukaryota</taxon>
        <taxon>Metazoa</taxon>
        <taxon>Ecdysozoa</taxon>
        <taxon>Arthropoda</taxon>
        <taxon>Hexapoda</taxon>
        <taxon>Insecta</taxon>
        <taxon>Pterygota</taxon>
        <taxon>Neoptera</taxon>
        <taxon>Paraneoptera</taxon>
        <taxon>Hemiptera</taxon>
        <taxon>Heteroptera</taxon>
        <taxon>Panheteroptera</taxon>
        <taxon>Cimicomorpha</taxon>
        <taxon>Reduviidae</taxon>
        <taxon>Triatominae</taxon>
        <taxon>Rhodnius</taxon>
    </lineage>
</organism>
<keyword evidence="2" id="KW-1185">Reference proteome</keyword>
<name>T1HW42_RHOPR</name>
<sequence>MRDKPWWLWILLLLGIGVVRAHLHMLRLLILAAVGLAGLYMLHLVAQDFQKIRQQFNRNGGIQRFTSILRSSGIGKRSTTDIMLEMAFTIRDA</sequence>
<dbReference type="AlphaFoldDB" id="T1HW42"/>
<evidence type="ECO:0000313" key="1">
    <source>
        <dbReference type="EnsemblMetazoa" id="RPRC008262-PA"/>
    </source>
</evidence>